<feature type="compositionally biased region" description="Low complexity" evidence="1">
    <location>
        <begin position="208"/>
        <end position="221"/>
    </location>
</feature>
<evidence type="ECO:0008006" key="4">
    <source>
        <dbReference type="Google" id="ProtNLM"/>
    </source>
</evidence>
<evidence type="ECO:0000256" key="1">
    <source>
        <dbReference type="SAM" id="MobiDB-lite"/>
    </source>
</evidence>
<dbReference type="RefSeq" id="WP_233724734.1">
    <property type="nucleotide sequence ID" value="NZ_JAJVCN010000001.1"/>
</dbReference>
<dbReference type="EMBL" id="JAJVCN010000001">
    <property type="protein sequence ID" value="MCE7003179.1"/>
    <property type="molecule type" value="Genomic_DNA"/>
</dbReference>
<gene>
    <name evidence="2" type="ORF">LWC34_10100</name>
</gene>
<accession>A0ABS8Z5M3</accession>
<feature type="compositionally biased region" description="Polar residues" evidence="1">
    <location>
        <begin position="222"/>
        <end position="232"/>
    </location>
</feature>
<proteinExistence type="predicted"/>
<sequence length="248" mass="26116">MNSLPQHHALLGVDVIGSARNPGHYLEKLQSSTDTMLRTALTDAGVQLSRATNWEPTGDGALVTLPSSDLGALFDAASLLEVKAAEHNRWHKPDVRLRIAVHVGPVGPEPGYYEPKITLSRLLNAPVFKQVVERCLAERRGDVNTGLIVSDNAYRAVFGGDHTRLVTQAEFASVAASDKEFAQPAWIRVPGFEAKSLVASVAAEGPASASGAAPAGTPNGSMQNTANGPMSGLQANTIAGNVSFRMGQ</sequence>
<keyword evidence="3" id="KW-1185">Reference proteome</keyword>
<protein>
    <recommendedName>
        <fullName evidence="4">Adenylate cyclase, class 3</fullName>
    </recommendedName>
</protein>
<comment type="caution">
    <text evidence="2">The sequence shown here is derived from an EMBL/GenBank/DDBJ whole genome shotgun (WGS) entry which is preliminary data.</text>
</comment>
<name>A0ABS8Z5M3_9PSEU</name>
<evidence type="ECO:0000313" key="2">
    <source>
        <dbReference type="EMBL" id="MCE7003179.1"/>
    </source>
</evidence>
<reference evidence="2 3" key="1">
    <citation type="submission" date="2021-12" db="EMBL/GenBank/DDBJ databases">
        <title>Genome sequence of Kibdelosporangium philippinense ATCC 49844.</title>
        <authorList>
            <person name="Fedorov E.A."/>
            <person name="Omeragic M."/>
            <person name="Shalygina K.F."/>
            <person name="Maclea K.S."/>
        </authorList>
    </citation>
    <scope>NUCLEOTIDE SEQUENCE [LARGE SCALE GENOMIC DNA]</scope>
    <source>
        <strain evidence="2 3">ATCC 49844</strain>
    </source>
</reference>
<evidence type="ECO:0000313" key="3">
    <source>
        <dbReference type="Proteomes" id="UP001521150"/>
    </source>
</evidence>
<organism evidence="2 3">
    <name type="scientific">Kibdelosporangium philippinense</name>
    <dbReference type="NCBI Taxonomy" id="211113"/>
    <lineage>
        <taxon>Bacteria</taxon>
        <taxon>Bacillati</taxon>
        <taxon>Actinomycetota</taxon>
        <taxon>Actinomycetes</taxon>
        <taxon>Pseudonocardiales</taxon>
        <taxon>Pseudonocardiaceae</taxon>
        <taxon>Kibdelosporangium</taxon>
    </lineage>
</organism>
<feature type="region of interest" description="Disordered" evidence="1">
    <location>
        <begin position="208"/>
        <end position="232"/>
    </location>
</feature>
<dbReference type="Proteomes" id="UP001521150">
    <property type="component" value="Unassembled WGS sequence"/>
</dbReference>